<evidence type="ECO:0000256" key="4">
    <source>
        <dbReference type="ARBA" id="ARBA00022989"/>
    </source>
</evidence>
<keyword evidence="8" id="KW-1185">Reference proteome</keyword>
<feature type="transmembrane region" description="Helical" evidence="6">
    <location>
        <begin position="54"/>
        <end position="76"/>
    </location>
</feature>
<name>A0A448UZH8_9FIRM</name>
<dbReference type="OrthoDB" id="1696956at2"/>
<evidence type="ECO:0008006" key="9">
    <source>
        <dbReference type="Google" id="ProtNLM"/>
    </source>
</evidence>
<evidence type="ECO:0000256" key="5">
    <source>
        <dbReference type="ARBA" id="ARBA00023136"/>
    </source>
</evidence>
<dbReference type="EMBL" id="LR134523">
    <property type="protein sequence ID" value="VEJ34157.1"/>
    <property type="molecule type" value="Genomic_DNA"/>
</dbReference>
<dbReference type="AlphaFoldDB" id="A0A448UZH8"/>
<evidence type="ECO:0000256" key="2">
    <source>
        <dbReference type="ARBA" id="ARBA00022475"/>
    </source>
</evidence>
<dbReference type="RefSeq" id="WP_126464500.1">
    <property type="nucleotide sequence ID" value="NZ_JAUSWF010000005.1"/>
</dbReference>
<feature type="transmembrane region" description="Helical" evidence="6">
    <location>
        <begin position="105"/>
        <end position="122"/>
    </location>
</feature>
<gene>
    <name evidence="7" type="ORF">NCTC13079_00010</name>
</gene>
<evidence type="ECO:0000256" key="3">
    <source>
        <dbReference type="ARBA" id="ARBA00022692"/>
    </source>
</evidence>
<evidence type="ECO:0000256" key="6">
    <source>
        <dbReference type="SAM" id="Phobius"/>
    </source>
</evidence>
<dbReference type="InterPro" id="IPR020948">
    <property type="entry name" value="P_starv_induced_PsiE-like"/>
</dbReference>
<organism evidence="7 8">
    <name type="scientific">Aedoeadaptatus ivorii</name>
    <dbReference type="NCBI Taxonomy" id="54006"/>
    <lineage>
        <taxon>Bacteria</taxon>
        <taxon>Bacillati</taxon>
        <taxon>Bacillota</taxon>
        <taxon>Tissierellia</taxon>
        <taxon>Tissierellales</taxon>
        <taxon>Peptoniphilaceae</taxon>
        <taxon>Aedoeadaptatus</taxon>
    </lineage>
</organism>
<sequence length="206" mass="23100">MNRKSNVLILNKLLYVLELVMCGVIILGIVMSIPDLFKYMLAIVNSSKDSSYQLFQNFLSHVLLMVIGLEFVAMLIAHEEFQIIYIMVMVVARKMLVYGDTTTDLFIGVAGIAVLFIVRKYFMMHKILSNAGVGIFEASTTLKDVNIHLVEDIPASEGTLGDYVFSLMEENDAVEPGTVVEDELYAYQIETVEEGGMRLIAVEKKK</sequence>
<evidence type="ECO:0000256" key="1">
    <source>
        <dbReference type="ARBA" id="ARBA00004651"/>
    </source>
</evidence>
<keyword evidence="4 6" id="KW-1133">Transmembrane helix</keyword>
<accession>A0A448UZH8</accession>
<proteinExistence type="predicted"/>
<keyword evidence="3 6" id="KW-0812">Transmembrane</keyword>
<evidence type="ECO:0000313" key="7">
    <source>
        <dbReference type="EMBL" id="VEJ34157.1"/>
    </source>
</evidence>
<feature type="transmembrane region" description="Helical" evidence="6">
    <location>
        <begin position="12"/>
        <end position="34"/>
    </location>
</feature>
<evidence type="ECO:0000313" key="8">
    <source>
        <dbReference type="Proteomes" id="UP000269544"/>
    </source>
</evidence>
<protein>
    <recommendedName>
        <fullName evidence="9">Transporter associated domain</fullName>
    </recommendedName>
</protein>
<dbReference type="KEGG" id="piv:NCTC13079_00010"/>
<reference evidence="7 8" key="1">
    <citation type="submission" date="2018-12" db="EMBL/GenBank/DDBJ databases">
        <authorList>
            <consortium name="Pathogen Informatics"/>
        </authorList>
    </citation>
    <scope>NUCLEOTIDE SEQUENCE [LARGE SCALE GENOMIC DNA]</scope>
    <source>
        <strain evidence="7 8">NCTC13079</strain>
    </source>
</reference>
<comment type="subcellular location">
    <subcellularLocation>
        <location evidence="1">Cell membrane</location>
        <topology evidence="1">Multi-pass membrane protein</topology>
    </subcellularLocation>
</comment>
<dbReference type="Proteomes" id="UP000269544">
    <property type="component" value="Chromosome"/>
</dbReference>
<keyword evidence="5 6" id="KW-0472">Membrane</keyword>
<keyword evidence="2" id="KW-1003">Cell membrane</keyword>
<dbReference type="GO" id="GO:0005886">
    <property type="term" value="C:plasma membrane"/>
    <property type="evidence" value="ECO:0007669"/>
    <property type="project" value="UniProtKB-SubCell"/>
</dbReference>
<dbReference type="Pfam" id="PF06146">
    <property type="entry name" value="PsiE"/>
    <property type="match status" value="1"/>
</dbReference>